<organism evidence="1 2">
    <name type="scientific">Actinomyces israelii</name>
    <dbReference type="NCBI Taxonomy" id="1659"/>
    <lineage>
        <taxon>Bacteria</taxon>
        <taxon>Bacillati</taxon>
        <taxon>Actinomycetota</taxon>
        <taxon>Actinomycetes</taxon>
        <taxon>Actinomycetales</taxon>
        <taxon>Actinomycetaceae</taxon>
        <taxon>Actinomyces</taxon>
    </lineage>
</organism>
<dbReference type="Gene3D" id="3.40.50.1820">
    <property type="entry name" value="alpha/beta hydrolase"/>
    <property type="match status" value="1"/>
</dbReference>
<dbReference type="EMBL" id="JAPTMY010000003">
    <property type="protein sequence ID" value="MCZ0856786.1"/>
    <property type="molecule type" value="Genomic_DNA"/>
</dbReference>
<dbReference type="InterPro" id="IPR036812">
    <property type="entry name" value="NAD(P)_OxRdtase_dom_sf"/>
</dbReference>
<dbReference type="Gene3D" id="3.20.20.100">
    <property type="entry name" value="NADP-dependent oxidoreductase domain"/>
    <property type="match status" value="1"/>
</dbReference>
<evidence type="ECO:0000313" key="1">
    <source>
        <dbReference type="EMBL" id="MCZ0856786.1"/>
    </source>
</evidence>
<dbReference type="PANTHER" id="PTHR47751:SF1">
    <property type="entry name" value="SUPERFAMILY HYDROLASE, PUTATIVE (AFU_ORTHOLOGUE AFUA_2G16580)-RELATED"/>
    <property type="match status" value="1"/>
</dbReference>
<dbReference type="InterPro" id="IPR029058">
    <property type="entry name" value="AB_hydrolase_fold"/>
</dbReference>
<comment type="caution">
    <text evidence="1">The sequence shown here is derived from an EMBL/GenBank/DDBJ whole genome shotgun (WGS) entry which is preliminary data.</text>
</comment>
<proteinExistence type="predicted"/>
<keyword evidence="2" id="KW-1185">Reference proteome</keyword>
<dbReference type="PANTHER" id="PTHR47751">
    <property type="entry name" value="SUPERFAMILY HYDROLASE, PUTATIVE (AFU_ORTHOLOGUE AFUA_2G16580)-RELATED"/>
    <property type="match status" value="1"/>
</dbReference>
<dbReference type="SUPFAM" id="SSF53474">
    <property type="entry name" value="alpha/beta-Hydrolases"/>
    <property type="match status" value="1"/>
</dbReference>
<dbReference type="RefSeq" id="WP_268916497.1">
    <property type="nucleotide sequence ID" value="NZ_JAPTMY010000003.1"/>
</dbReference>
<sequence>MYRTPPRETERCVREAVEAGYRLIDTARYHRNGATPVQADLRIKSLVNVSMIDISASYLPPHPDAQARRTALAGPGRAALPGPRLAVPGDGGHGLPMTLSDDNPMGEFGALYWREAGHHHSPTTRLAAASDPSFMNFAELTHPEQIETPVLTVVGEQATSRSLSKAIHEKPTTTKRLVAAPGAGHVDLYHRIDLTLFDEINSFLAQLLSR</sequence>
<evidence type="ECO:0008006" key="3">
    <source>
        <dbReference type="Google" id="ProtNLM"/>
    </source>
</evidence>
<dbReference type="SUPFAM" id="SSF51430">
    <property type="entry name" value="NAD(P)-linked oxidoreductase"/>
    <property type="match status" value="1"/>
</dbReference>
<accession>A0ABT4I5J6</accession>
<dbReference type="Proteomes" id="UP001072034">
    <property type="component" value="Unassembled WGS sequence"/>
</dbReference>
<reference evidence="1" key="1">
    <citation type="submission" date="2022-10" db="EMBL/GenBank/DDBJ databases">
        <title>Genome sequence of Actinomyces israelii ATCC 10048.</title>
        <authorList>
            <person name="Watt R.M."/>
            <person name="Tong W.M."/>
        </authorList>
    </citation>
    <scope>NUCLEOTIDE SEQUENCE</scope>
    <source>
        <strain evidence="1">ATCC 10048</strain>
    </source>
</reference>
<name>A0ABT4I5J6_9ACTO</name>
<dbReference type="InterPro" id="IPR051411">
    <property type="entry name" value="Polyketide_trans_af380"/>
</dbReference>
<gene>
    <name evidence="1" type="ORF">OHJ16_01800</name>
</gene>
<protein>
    <recommendedName>
        <fullName evidence="3">Alpha/beta hydrolase</fullName>
    </recommendedName>
</protein>
<evidence type="ECO:0000313" key="2">
    <source>
        <dbReference type="Proteomes" id="UP001072034"/>
    </source>
</evidence>